<reference evidence="3 4" key="1">
    <citation type="submission" date="2023-12" db="EMBL/GenBank/DDBJ databases">
        <title>Description of new species of Mycobacterium terrae complex isolated from sewage at the Sao Paulo Zoological Park Foundation in Brazil.</title>
        <authorList>
            <person name="Romagnoli C.L."/>
            <person name="Conceicao E.C."/>
            <person name="Machado E."/>
            <person name="Barreto L.B.P.F."/>
            <person name="Sharma A."/>
            <person name="Silva N.M."/>
            <person name="Marques L.E."/>
            <person name="Juliana M.A."/>
            <person name="Lourenco M.C.S."/>
            <person name="Digiampietri L.A."/>
            <person name="Suffys P.N."/>
            <person name="Viana-Niero C."/>
        </authorList>
    </citation>
    <scope>NUCLEOTIDE SEQUENCE [LARGE SCALE GENOMIC DNA]</scope>
    <source>
        <strain evidence="3 4">MYC017</strain>
    </source>
</reference>
<gene>
    <name evidence="3" type="ORF">K5L39_21095</name>
</gene>
<feature type="domain" description="DUF1214" evidence="2">
    <location>
        <begin position="279"/>
        <end position="343"/>
    </location>
</feature>
<protein>
    <submittedName>
        <fullName evidence="3">DUF1214 domain-containing protein</fullName>
    </submittedName>
</protein>
<dbReference type="Pfam" id="PF06742">
    <property type="entry name" value="DUF1214"/>
    <property type="match status" value="2"/>
</dbReference>
<evidence type="ECO:0000256" key="1">
    <source>
        <dbReference type="SAM" id="MobiDB-lite"/>
    </source>
</evidence>
<dbReference type="Proteomes" id="UP001299283">
    <property type="component" value="Unassembled WGS sequence"/>
</dbReference>
<name>A0ABU5Z3F6_9MYCO</name>
<dbReference type="RefSeq" id="WP_329779712.1">
    <property type="nucleotide sequence ID" value="NZ_JAYJJQ010000032.1"/>
</dbReference>
<dbReference type="EMBL" id="JAYJJQ010000032">
    <property type="protein sequence ID" value="MEB3071675.1"/>
    <property type="molecule type" value="Genomic_DNA"/>
</dbReference>
<dbReference type="SUPFAM" id="SSF160935">
    <property type="entry name" value="VPA0735-like"/>
    <property type="match status" value="2"/>
</dbReference>
<comment type="caution">
    <text evidence="3">The sequence shown here is derived from an EMBL/GenBank/DDBJ whole genome shotgun (WGS) entry which is preliminary data.</text>
</comment>
<organism evidence="3 4">
    <name type="scientific">[Mycobacterium] vasticus</name>
    <dbReference type="NCBI Taxonomy" id="2875777"/>
    <lineage>
        <taxon>Bacteria</taxon>
        <taxon>Bacillati</taxon>
        <taxon>Actinomycetota</taxon>
        <taxon>Actinomycetes</taxon>
        <taxon>Mycobacteriales</taxon>
        <taxon>Mycobacteriaceae</taxon>
        <taxon>Mycolicibacter</taxon>
    </lineage>
</organism>
<evidence type="ECO:0000313" key="4">
    <source>
        <dbReference type="Proteomes" id="UP001299283"/>
    </source>
</evidence>
<sequence>MDKQTGEAFVAVSSAEPDTVPADSESATAWTAFCRDLERAGHAVLAQPGTDAPPMQAETLRYLIRELRAGLEWFTEAELYDQPRFIHVDDSGSGPPGPNLDNTYLYAHVRPGRRYVVRIDTTTIFDLIIGVSDVDYRNFGDYSLDDFTVDDDGVLEVVVAPSREGANWIELPTAAYRLAIRIYYRDWATERLGDVTIDRLDRDASAPAVPAVADMSDALAKTTEYVRTWPFKYPIFQTVYADEIEPNTMRGPVPLPGGGEEIKYGLSRYRLDDDEALLIETEVPDARYWGFHVYTMPWFSAIDPGHRVTSLNCAQAHVDEDGRVRIVVSHRDPGVQNWLDTGGFPTGAVFYRWIWTNDAPVPRARVVPVSDVRNLIPSGTPEFGPAERREQLSVRRLHLQRRNRA</sequence>
<accession>A0ABU5Z3F6</accession>
<feature type="region of interest" description="Disordered" evidence="1">
    <location>
        <begin position="1"/>
        <end position="23"/>
    </location>
</feature>
<dbReference type="InterPro" id="IPR010621">
    <property type="entry name" value="DUF1214"/>
</dbReference>
<evidence type="ECO:0000259" key="2">
    <source>
        <dbReference type="Pfam" id="PF06742"/>
    </source>
</evidence>
<proteinExistence type="predicted"/>
<keyword evidence="4" id="KW-1185">Reference proteome</keyword>
<evidence type="ECO:0000313" key="3">
    <source>
        <dbReference type="EMBL" id="MEB3071675.1"/>
    </source>
</evidence>
<feature type="domain" description="DUF1214" evidence="2">
    <location>
        <begin position="138"/>
        <end position="183"/>
    </location>
</feature>